<dbReference type="GO" id="GO:0008897">
    <property type="term" value="F:holo-[acyl-carrier-protein] synthase activity"/>
    <property type="evidence" value="ECO:0007669"/>
    <property type="project" value="InterPro"/>
</dbReference>
<keyword evidence="2" id="KW-0808">Transferase</keyword>
<dbReference type="Pfam" id="PF22624">
    <property type="entry name" value="AASDHPPT_N"/>
    <property type="match status" value="1"/>
</dbReference>
<dbReference type="InterPro" id="IPR050559">
    <property type="entry name" value="P-Pant_transferase_sf"/>
</dbReference>
<evidence type="ECO:0000256" key="2">
    <source>
        <dbReference type="ARBA" id="ARBA00022679"/>
    </source>
</evidence>
<name>A0A9X6WZM7_BACCE</name>
<dbReference type="Gene3D" id="3.90.470.20">
    <property type="entry name" value="4'-phosphopantetheinyl transferase domain"/>
    <property type="match status" value="2"/>
</dbReference>
<gene>
    <name evidence="5" type="ORF">COI98_20550</name>
</gene>
<dbReference type="AlphaFoldDB" id="A0A9X6WZM7"/>
<feature type="domain" description="4'-phosphopantetheinyl transferase N-terminal" evidence="4">
    <location>
        <begin position="17"/>
        <end position="98"/>
    </location>
</feature>
<dbReference type="GO" id="GO:0019878">
    <property type="term" value="P:lysine biosynthetic process via aminoadipic acid"/>
    <property type="evidence" value="ECO:0007669"/>
    <property type="project" value="TreeGrafter"/>
</dbReference>
<dbReference type="Pfam" id="PF01648">
    <property type="entry name" value="ACPS"/>
    <property type="match status" value="1"/>
</dbReference>
<sequence>MILIVKININDYNLSNLIQFLPFLEQETQLQISRFQAPTDKKRTLLGNYAAKYFIARYTQQHIKDIHFTTNMYGKKIVQKHAISFNISHSGKWVMLALSTNESIGIDVEKIGIINTEETSCFFHEIERRYLKKLTKKEAQYAFYRIWTAKESFLKCIGSGLSQPLNTFIVPLQLSSRPQIIIDTSIYNSTLQVYSFQIDSEYFCSICTNDFQSPINIMTLPKDFSNLIR</sequence>
<dbReference type="GO" id="GO:0000287">
    <property type="term" value="F:magnesium ion binding"/>
    <property type="evidence" value="ECO:0007669"/>
    <property type="project" value="InterPro"/>
</dbReference>
<dbReference type="InterPro" id="IPR037143">
    <property type="entry name" value="4-PPantetheinyl_Trfase_dom_sf"/>
</dbReference>
<dbReference type="RefSeq" id="WP_098583920.1">
    <property type="nucleotide sequence ID" value="NZ_NUWJ01000187.1"/>
</dbReference>
<dbReference type="InterPro" id="IPR055066">
    <property type="entry name" value="AASDHPPT_N"/>
</dbReference>
<accession>A0A9X6WZM7</accession>
<evidence type="ECO:0000313" key="6">
    <source>
        <dbReference type="Proteomes" id="UP000224413"/>
    </source>
</evidence>
<dbReference type="GO" id="GO:0005829">
    <property type="term" value="C:cytosol"/>
    <property type="evidence" value="ECO:0007669"/>
    <property type="project" value="TreeGrafter"/>
</dbReference>
<evidence type="ECO:0000256" key="1">
    <source>
        <dbReference type="ARBA" id="ARBA00010990"/>
    </source>
</evidence>
<dbReference type="Proteomes" id="UP000224413">
    <property type="component" value="Unassembled WGS sequence"/>
</dbReference>
<dbReference type="SUPFAM" id="SSF56214">
    <property type="entry name" value="4'-phosphopantetheinyl transferase"/>
    <property type="match status" value="2"/>
</dbReference>
<proteinExistence type="inferred from homology"/>
<evidence type="ECO:0008006" key="7">
    <source>
        <dbReference type="Google" id="ProtNLM"/>
    </source>
</evidence>
<feature type="domain" description="4'-phosphopantetheinyl transferase" evidence="3">
    <location>
        <begin position="103"/>
        <end position="207"/>
    </location>
</feature>
<dbReference type="InterPro" id="IPR008278">
    <property type="entry name" value="4-PPantetheinyl_Trfase_dom"/>
</dbReference>
<dbReference type="PANTHER" id="PTHR12215:SF10">
    <property type="entry name" value="L-AMINOADIPATE-SEMIALDEHYDE DEHYDROGENASE-PHOSPHOPANTETHEINYL TRANSFERASE"/>
    <property type="match status" value="1"/>
</dbReference>
<evidence type="ECO:0000259" key="3">
    <source>
        <dbReference type="Pfam" id="PF01648"/>
    </source>
</evidence>
<dbReference type="PANTHER" id="PTHR12215">
    <property type="entry name" value="PHOSPHOPANTETHEINE TRANSFERASE"/>
    <property type="match status" value="1"/>
</dbReference>
<protein>
    <recommendedName>
        <fullName evidence="7">4'-phosphopantetheinyl transferase domain-containing protein</fullName>
    </recommendedName>
</protein>
<dbReference type="EMBL" id="NUWJ01000187">
    <property type="protein sequence ID" value="PFK14263.1"/>
    <property type="molecule type" value="Genomic_DNA"/>
</dbReference>
<comment type="caution">
    <text evidence="5">The sequence shown here is derived from an EMBL/GenBank/DDBJ whole genome shotgun (WGS) entry which is preliminary data.</text>
</comment>
<evidence type="ECO:0000313" key="5">
    <source>
        <dbReference type="EMBL" id="PFK14263.1"/>
    </source>
</evidence>
<evidence type="ECO:0000259" key="4">
    <source>
        <dbReference type="Pfam" id="PF22624"/>
    </source>
</evidence>
<reference evidence="5 6" key="1">
    <citation type="submission" date="2017-09" db="EMBL/GenBank/DDBJ databases">
        <title>Large-scale bioinformatics analysis of Bacillus genomes uncovers conserved roles of natural products in bacterial physiology.</title>
        <authorList>
            <consortium name="Agbiome Team Llc"/>
            <person name="Bleich R.M."/>
            <person name="Grubbs K.J."/>
            <person name="Santa Maria K.C."/>
            <person name="Allen S.E."/>
            <person name="Farag S."/>
            <person name="Shank E.A."/>
            <person name="Bowers A."/>
        </authorList>
    </citation>
    <scope>NUCLEOTIDE SEQUENCE [LARGE SCALE GENOMIC DNA]</scope>
    <source>
        <strain evidence="5 6">AFS083741</strain>
    </source>
</reference>
<comment type="similarity">
    <text evidence="1">Belongs to the P-Pant transferase superfamily. Gsp/Sfp/HetI/AcpT family.</text>
</comment>
<organism evidence="5 6">
    <name type="scientific">Bacillus cereus</name>
    <dbReference type="NCBI Taxonomy" id="1396"/>
    <lineage>
        <taxon>Bacteria</taxon>
        <taxon>Bacillati</taxon>
        <taxon>Bacillota</taxon>
        <taxon>Bacilli</taxon>
        <taxon>Bacillales</taxon>
        <taxon>Bacillaceae</taxon>
        <taxon>Bacillus</taxon>
        <taxon>Bacillus cereus group</taxon>
    </lineage>
</organism>